<proteinExistence type="predicted"/>
<dbReference type="SUPFAM" id="SSF54593">
    <property type="entry name" value="Glyoxalase/Bleomycin resistance protein/Dihydroxybiphenyl dioxygenase"/>
    <property type="match status" value="1"/>
</dbReference>
<evidence type="ECO:0000313" key="3">
    <source>
        <dbReference type="EMBL" id="CAB3810060.1"/>
    </source>
</evidence>
<name>A0A6J5GZV0_9BURK</name>
<protein>
    <submittedName>
        <fullName evidence="3">Tn3 family transposase ISAau4</fullName>
    </submittedName>
</protein>
<dbReference type="InterPro" id="IPR004360">
    <property type="entry name" value="Glyas_Fos-R_dOase_dom"/>
</dbReference>
<evidence type="ECO:0000259" key="2">
    <source>
        <dbReference type="PROSITE" id="PS51819"/>
    </source>
</evidence>
<dbReference type="Gene3D" id="3.10.180.10">
    <property type="entry name" value="2,3-Dihydroxybiphenyl 1,2-Dioxygenase, domain 1"/>
    <property type="match status" value="1"/>
</dbReference>
<sequence length="132" mass="15203">MAAPGSLHHLEINVSSLERSLRFWAPLLERFEYTEHQVWNGGRSYIRDTTYLVFTQVDKVDGAYNRRNVGLNHLAFHAASQTQVDEITRWVKSNGYRVLYEDRHPFAGGPQHYALYCEDPDRIKVEIVAPAG</sequence>
<dbReference type="InterPro" id="IPR037523">
    <property type="entry name" value="VOC_core"/>
</dbReference>
<reference evidence="3 4" key="1">
    <citation type="submission" date="2020-04" db="EMBL/GenBank/DDBJ databases">
        <authorList>
            <person name="De Canck E."/>
        </authorList>
    </citation>
    <scope>NUCLEOTIDE SEQUENCE [LARGE SCALE GENOMIC DNA]</scope>
    <source>
        <strain evidence="3 4">LMG 27177</strain>
    </source>
</reference>
<dbReference type="AlphaFoldDB" id="A0A6J5GZV0"/>
<dbReference type="PANTHER" id="PTHR36113:SF6">
    <property type="entry name" value="FOSFOMYCIN RESISTANCE PROTEIN FOSX"/>
    <property type="match status" value="1"/>
</dbReference>
<accession>A0A6J5GZV0</accession>
<dbReference type="Proteomes" id="UP000494252">
    <property type="component" value="Unassembled WGS sequence"/>
</dbReference>
<gene>
    <name evidence="3" type="ORF">LMG27177_07026</name>
</gene>
<evidence type="ECO:0000256" key="1">
    <source>
        <dbReference type="ARBA" id="ARBA00022723"/>
    </source>
</evidence>
<keyword evidence="1" id="KW-0479">Metal-binding</keyword>
<dbReference type="InterPro" id="IPR029068">
    <property type="entry name" value="Glyas_Bleomycin-R_OHBP_Dase"/>
</dbReference>
<evidence type="ECO:0000313" key="4">
    <source>
        <dbReference type="Proteomes" id="UP000494252"/>
    </source>
</evidence>
<dbReference type="InterPro" id="IPR051332">
    <property type="entry name" value="Fosfomycin_Res_Enzymes"/>
</dbReference>
<organism evidence="3 4">
    <name type="scientific">Paraburkholderia fynbosensis</name>
    <dbReference type="NCBI Taxonomy" id="1200993"/>
    <lineage>
        <taxon>Bacteria</taxon>
        <taxon>Pseudomonadati</taxon>
        <taxon>Pseudomonadota</taxon>
        <taxon>Betaproteobacteria</taxon>
        <taxon>Burkholderiales</taxon>
        <taxon>Burkholderiaceae</taxon>
        <taxon>Paraburkholderia</taxon>
    </lineage>
</organism>
<keyword evidence="4" id="KW-1185">Reference proteome</keyword>
<dbReference type="GO" id="GO:0046872">
    <property type="term" value="F:metal ion binding"/>
    <property type="evidence" value="ECO:0007669"/>
    <property type="project" value="UniProtKB-KW"/>
</dbReference>
<dbReference type="PROSITE" id="PS51819">
    <property type="entry name" value="VOC"/>
    <property type="match status" value="1"/>
</dbReference>
<feature type="domain" description="VOC" evidence="2">
    <location>
        <begin position="6"/>
        <end position="130"/>
    </location>
</feature>
<dbReference type="PANTHER" id="PTHR36113">
    <property type="entry name" value="LYASE, PUTATIVE-RELATED-RELATED"/>
    <property type="match status" value="1"/>
</dbReference>
<dbReference type="Pfam" id="PF00903">
    <property type="entry name" value="Glyoxalase"/>
    <property type="match status" value="1"/>
</dbReference>
<dbReference type="EMBL" id="CADIKI010000032">
    <property type="protein sequence ID" value="CAB3810060.1"/>
    <property type="molecule type" value="Genomic_DNA"/>
</dbReference>